<protein>
    <submittedName>
        <fullName evidence="2">Uncharacterized protein</fullName>
    </submittedName>
</protein>
<feature type="region of interest" description="Disordered" evidence="1">
    <location>
        <begin position="1"/>
        <end position="79"/>
    </location>
</feature>
<dbReference type="AlphaFoldDB" id="A0A445MLY5"/>
<organism evidence="2">
    <name type="scientific">Ensete ventricosum</name>
    <name type="common">Abyssinian banana</name>
    <name type="synonym">Musa ensete</name>
    <dbReference type="NCBI Taxonomy" id="4639"/>
    <lineage>
        <taxon>Eukaryota</taxon>
        <taxon>Viridiplantae</taxon>
        <taxon>Streptophyta</taxon>
        <taxon>Embryophyta</taxon>
        <taxon>Tracheophyta</taxon>
        <taxon>Spermatophyta</taxon>
        <taxon>Magnoliopsida</taxon>
        <taxon>Liliopsida</taxon>
        <taxon>Zingiberales</taxon>
        <taxon>Musaceae</taxon>
        <taxon>Ensete</taxon>
    </lineage>
</organism>
<reference evidence="2" key="1">
    <citation type="journal article" date="2018" name="Data Brief">
        <title>Genome sequence data from 17 accessions of Ensete ventricosum, a staple food crop for millions in Ethiopia.</title>
        <authorList>
            <person name="Yemataw Z."/>
            <person name="Muzemil S."/>
            <person name="Ambachew D."/>
            <person name="Tripathi L."/>
            <person name="Tesfaye K."/>
            <person name="Chala A."/>
            <person name="Farbos A."/>
            <person name="O'Neill P."/>
            <person name="Moore K."/>
            <person name="Grant M."/>
            <person name="Studholme D.J."/>
        </authorList>
    </citation>
    <scope>NUCLEOTIDE SEQUENCE [LARGE SCALE GENOMIC DNA]</scope>
    <source>
        <tissue evidence="2">Leaf</tissue>
    </source>
</reference>
<feature type="compositionally biased region" description="Polar residues" evidence="1">
    <location>
        <begin position="1"/>
        <end position="10"/>
    </location>
</feature>
<proteinExistence type="predicted"/>
<evidence type="ECO:0000256" key="1">
    <source>
        <dbReference type="SAM" id="MobiDB-lite"/>
    </source>
</evidence>
<gene>
    <name evidence="2" type="ORF">BHM03_00052930</name>
</gene>
<sequence>MTSRSFSDLASTEEGIPEDDDPETLASGTSDCVPSELAEGTTLTLDEPEEDIRPDQGDEGSERRTGKAETKANGVQERK</sequence>
<dbReference type="EMBL" id="KV876650">
    <property type="protein sequence ID" value="RZR75259.1"/>
    <property type="molecule type" value="Genomic_DNA"/>
</dbReference>
<feature type="compositionally biased region" description="Basic and acidic residues" evidence="1">
    <location>
        <begin position="51"/>
        <end position="79"/>
    </location>
</feature>
<name>A0A445MLY5_ENSVE</name>
<accession>A0A445MLY5</accession>
<dbReference type="Proteomes" id="UP000290560">
    <property type="component" value="Unassembled WGS sequence"/>
</dbReference>
<evidence type="ECO:0000313" key="2">
    <source>
        <dbReference type="EMBL" id="RZR75259.1"/>
    </source>
</evidence>